<reference evidence="1" key="1">
    <citation type="submission" date="2019-09" db="EMBL/GenBank/DDBJ databases">
        <title>Draft genome sequences of 48 bacterial type strains from the CCUG.</title>
        <authorList>
            <person name="Tunovic T."/>
            <person name="Pineiro-Iglesias B."/>
            <person name="Unosson C."/>
            <person name="Inganas E."/>
            <person name="Ohlen M."/>
            <person name="Cardew S."/>
            <person name="Jensie-Markopoulos S."/>
            <person name="Salva-Serra F."/>
            <person name="Jaen-Luchoro D."/>
            <person name="Karlsson R."/>
            <person name="Svensson-Stadler L."/>
            <person name="Chun J."/>
            <person name="Moore E."/>
        </authorList>
    </citation>
    <scope>NUCLEOTIDE SEQUENCE</scope>
    <source>
        <strain evidence="1">CCUG 15333</strain>
    </source>
</reference>
<accession>A0A6A1R1T9</accession>
<evidence type="ECO:0000313" key="1">
    <source>
        <dbReference type="EMBL" id="KAB0586185.1"/>
    </source>
</evidence>
<organism evidence="1">
    <name type="scientific">Comamonas kerstersii</name>
    <dbReference type="NCBI Taxonomy" id="225992"/>
    <lineage>
        <taxon>Bacteria</taxon>
        <taxon>Pseudomonadati</taxon>
        <taxon>Pseudomonadota</taxon>
        <taxon>Betaproteobacteria</taxon>
        <taxon>Burkholderiales</taxon>
        <taxon>Comamonadaceae</taxon>
        <taxon>Comamonas</taxon>
    </lineage>
</organism>
<gene>
    <name evidence="1" type="ORF">F7P80_11160</name>
</gene>
<dbReference type="EMBL" id="VZOT01000007">
    <property type="protein sequence ID" value="KAB0586185.1"/>
    <property type="molecule type" value="Genomic_DNA"/>
</dbReference>
<evidence type="ECO:0008006" key="2">
    <source>
        <dbReference type="Google" id="ProtNLM"/>
    </source>
</evidence>
<dbReference type="RefSeq" id="WP_151044792.1">
    <property type="nucleotide sequence ID" value="NZ_VZOT01000007.1"/>
</dbReference>
<comment type="caution">
    <text evidence="1">The sequence shown here is derived from an EMBL/GenBank/DDBJ whole genome shotgun (WGS) entry which is preliminary data.</text>
</comment>
<dbReference type="Pfam" id="PF08809">
    <property type="entry name" value="DUF1799"/>
    <property type="match status" value="1"/>
</dbReference>
<name>A0A6A1R1T9_9BURK</name>
<sequence>MDVGWVMCWQAPEVAEGFELEDYLPDDVAVWPCHWQAVLFFKDFCETQWRTGANGITGLDYTAVLACIKSLGLKKKEQHKLFADVRAIEHGALVASHKKGEQTPPWRLGE</sequence>
<protein>
    <recommendedName>
        <fullName evidence="2">DUF1799 domain-containing protein</fullName>
    </recommendedName>
</protein>
<proteinExistence type="predicted"/>
<dbReference type="InterPro" id="IPR014915">
    <property type="entry name" value="Phage_TLS_TfmB"/>
</dbReference>
<dbReference type="AlphaFoldDB" id="A0A6A1R1T9"/>